<keyword evidence="3" id="KW-1185">Reference proteome</keyword>
<proteinExistence type="predicted"/>
<accession>A0A0D9WNX3</accession>
<dbReference type="EnsemblPlants" id="LPERR06G08540.1">
    <property type="protein sequence ID" value="LPERR06G08540.1"/>
    <property type="gene ID" value="LPERR06G08540"/>
</dbReference>
<reference evidence="3" key="2">
    <citation type="submission" date="2013-12" db="EMBL/GenBank/DDBJ databases">
        <authorList>
            <person name="Yu Y."/>
            <person name="Lee S."/>
            <person name="de Baynast K."/>
            <person name="Wissotski M."/>
            <person name="Liu L."/>
            <person name="Talag J."/>
            <person name="Goicoechea J."/>
            <person name="Angelova A."/>
            <person name="Jetty R."/>
            <person name="Kudrna D."/>
            <person name="Golser W."/>
            <person name="Rivera L."/>
            <person name="Zhang J."/>
            <person name="Wing R."/>
        </authorList>
    </citation>
    <scope>NUCLEOTIDE SEQUENCE</scope>
</reference>
<evidence type="ECO:0000256" key="1">
    <source>
        <dbReference type="SAM" id="MobiDB-lite"/>
    </source>
</evidence>
<feature type="compositionally biased region" description="Basic residues" evidence="1">
    <location>
        <begin position="28"/>
        <end position="39"/>
    </location>
</feature>
<evidence type="ECO:0000313" key="2">
    <source>
        <dbReference type="EnsemblPlants" id="LPERR06G08540.1"/>
    </source>
</evidence>
<sequence length="139" mass="16163">MLAVITVVSASTSPSLYSFRRAPSPPPHCRRTQRRSKPRCCRARRRLLPPLPRIPPKRPRYRCIPSRRLQIADARSPVLDGSKIRRVSSTTTRVAADPPRTTPHPHWSTHVLSSRFLRSYVFKIQQEDHLIFGYPVWKY</sequence>
<name>A0A0D9WNX3_9ORYZ</name>
<protein>
    <submittedName>
        <fullName evidence="2">Uncharacterized protein</fullName>
    </submittedName>
</protein>
<evidence type="ECO:0000313" key="3">
    <source>
        <dbReference type="Proteomes" id="UP000032180"/>
    </source>
</evidence>
<dbReference type="Gramene" id="LPERR06G08540.1">
    <property type="protein sequence ID" value="LPERR06G08540.1"/>
    <property type="gene ID" value="LPERR06G08540"/>
</dbReference>
<feature type="region of interest" description="Disordered" evidence="1">
    <location>
        <begin position="18"/>
        <end position="39"/>
    </location>
</feature>
<organism evidence="2 3">
    <name type="scientific">Leersia perrieri</name>
    <dbReference type="NCBI Taxonomy" id="77586"/>
    <lineage>
        <taxon>Eukaryota</taxon>
        <taxon>Viridiplantae</taxon>
        <taxon>Streptophyta</taxon>
        <taxon>Embryophyta</taxon>
        <taxon>Tracheophyta</taxon>
        <taxon>Spermatophyta</taxon>
        <taxon>Magnoliopsida</taxon>
        <taxon>Liliopsida</taxon>
        <taxon>Poales</taxon>
        <taxon>Poaceae</taxon>
        <taxon>BOP clade</taxon>
        <taxon>Oryzoideae</taxon>
        <taxon>Oryzeae</taxon>
        <taxon>Oryzinae</taxon>
        <taxon>Leersia</taxon>
    </lineage>
</organism>
<reference evidence="2 3" key="1">
    <citation type="submission" date="2012-08" db="EMBL/GenBank/DDBJ databases">
        <title>Oryza genome evolution.</title>
        <authorList>
            <person name="Wing R.A."/>
        </authorList>
    </citation>
    <scope>NUCLEOTIDE SEQUENCE</scope>
</reference>
<dbReference type="Proteomes" id="UP000032180">
    <property type="component" value="Chromosome 6"/>
</dbReference>
<dbReference type="HOGENOM" id="CLU_1848007_0_0_1"/>
<reference evidence="2" key="3">
    <citation type="submission" date="2015-04" db="UniProtKB">
        <authorList>
            <consortium name="EnsemblPlants"/>
        </authorList>
    </citation>
    <scope>IDENTIFICATION</scope>
</reference>
<dbReference type="AlphaFoldDB" id="A0A0D9WNX3"/>